<dbReference type="PANTHER" id="PTHR41259:SF1">
    <property type="entry name" value="DOUBLE-STRAND BREAK REPAIR RAD50 ATPASE, PUTATIVE-RELATED"/>
    <property type="match status" value="1"/>
</dbReference>
<evidence type="ECO:0008006" key="3">
    <source>
        <dbReference type="Google" id="ProtNLM"/>
    </source>
</evidence>
<dbReference type="SUPFAM" id="SSF52540">
    <property type="entry name" value="P-loop containing nucleoside triphosphate hydrolases"/>
    <property type="match status" value="1"/>
</dbReference>
<evidence type="ECO:0000313" key="2">
    <source>
        <dbReference type="EMBL" id="GAI69664.1"/>
    </source>
</evidence>
<protein>
    <recommendedName>
        <fullName evidence="3">RecF/RecN/SMC N-terminal domain-containing protein</fullName>
    </recommendedName>
</protein>
<feature type="non-terminal residue" evidence="2">
    <location>
        <position position="1"/>
    </location>
</feature>
<name>X1SPB9_9ZZZZ</name>
<proteinExistence type="predicted"/>
<dbReference type="Gene3D" id="3.40.50.300">
    <property type="entry name" value="P-loop containing nucleotide triphosphate hydrolases"/>
    <property type="match status" value="1"/>
</dbReference>
<accession>X1SPB9</accession>
<feature type="coiled-coil region" evidence="1">
    <location>
        <begin position="147"/>
        <end position="211"/>
    </location>
</feature>
<dbReference type="InterPro" id="IPR027417">
    <property type="entry name" value="P-loop_NTPase"/>
</dbReference>
<dbReference type="PANTHER" id="PTHR41259">
    <property type="entry name" value="DOUBLE-STRAND BREAK REPAIR RAD50 ATPASE, PUTATIVE-RELATED"/>
    <property type="match status" value="1"/>
</dbReference>
<reference evidence="2" key="1">
    <citation type="journal article" date="2014" name="Front. Microbiol.">
        <title>High frequency of phylogenetically diverse reductive dehalogenase-homologous genes in deep subseafloor sedimentary metagenomes.</title>
        <authorList>
            <person name="Kawai M."/>
            <person name="Futagami T."/>
            <person name="Toyoda A."/>
            <person name="Takaki Y."/>
            <person name="Nishi S."/>
            <person name="Hori S."/>
            <person name="Arai W."/>
            <person name="Tsubouchi T."/>
            <person name="Morono Y."/>
            <person name="Uchiyama I."/>
            <person name="Ito T."/>
            <person name="Fujiyama A."/>
            <person name="Inagaki F."/>
            <person name="Takami H."/>
        </authorList>
    </citation>
    <scope>NUCLEOTIDE SEQUENCE</scope>
    <source>
        <strain evidence="2">Expedition CK06-06</strain>
    </source>
</reference>
<comment type="caution">
    <text evidence="2">The sequence shown here is derived from an EMBL/GenBank/DDBJ whole genome shotgun (WGS) entry which is preliminary data.</text>
</comment>
<gene>
    <name evidence="2" type="ORF">S12H4_03010</name>
</gene>
<sequence>SLVSSLVYIKKLYNFSKQAGQSEELNKIKKEFKNRIGRQLTDIALLESTLNEQRESNSKSSAIEEQIDGLNKGLRELRFSINQKIASFIEKEASEQDWDTILKDLKQNNRSLRDQIDEERQELYKLGVSETDYLSEDIGIRYSQQEYEKTQLELEHILGEIKNQEDKIQKLKYRICEKTKADPSISWEELIENLRQKRQEVQNELREVTASIVAGFSVHKVISKLREEEDAKIQEGLQSEVVLSPLKDITQRYNRLALDNDRLIVSDQYDNFGIRDLSTGAIEQVMLALRIGFTSKLLREDALFLILDDAFQHSDWQKREILINKLADIAKKGWQIIYLTMDDHIKGLFDKFSKEFEAGKYNSFEL</sequence>
<dbReference type="AlphaFoldDB" id="X1SPB9"/>
<keyword evidence="1" id="KW-0175">Coiled coil</keyword>
<evidence type="ECO:0000256" key="1">
    <source>
        <dbReference type="SAM" id="Coils"/>
    </source>
</evidence>
<organism evidence="2">
    <name type="scientific">marine sediment metagenome</name>
    <dbReference type="NCBI Taxonomy" id="412755"/>
    <lineage>
        <taxon>unclassified sequences</taxon>
        <taxon>metagenomes</taxon>
        <taxon>ecological metagenomes</taxon>
    </lineage>
</organism>
<dbReference type="EMBL" id="BARW01000803">
    <property type="protein sequence ID" value="GAI69664.1"/>
    <property type="molecule type" value="Genomic_DNA"/>
</dbReference>